<reference evidence="2" key="1">
    <citation type="submission" date="2019-02" db="EMBL/GenBank/DDBJ databases">
        <authorList>
            <person name="Gruber-Vodicka R. H."/>
            <person name="Seah K. B. B."/>
        </authorList>
    </citation>
    <scope>NUCLEOTIDE SEQUENCE</scope>
    <source>
        <strain evidence="2">BECK_BZ131</strain>
    </source>
</reference>
<name>A0A450TTV4_9GAMM</name>
<dbReference type="AlphaFoldDB" id="A0A450TTV4"/>
<evidence type="ECO:0000256" key="1">
    <source>
        <dbReference type="SAM" id="Phobius"/>
    </source>
</evidence>
<feature type="transmembrane region" description="Helical" evidence="1">
    <location>
        <begin position="183"/>
        <end position="203"/>
    </location>
</feature>
<keyword evidence="1" id="KW-0472">Membrane</keyword>
<feature type="transmembrane region" description="Helical" evidence="1">
    <location>
        <begin position="151"/>
        <end position="171"/>
    </location>
</feature>
<proteinExistence type="predicted"/>
<dbReference type="EMBL" id="CAADFE010000032">
    <property type="protein sequence ID" value="VFJ72162.1"/>
    <property type="molecule type" value="Genomic_DNA"/>
</dbReference>
<keyword evidence="1" id="KW-1133">Transmembrane helix</keyword>
<keyword evidence="1" id="KW-0812">Transmembrane</keyword>
<sequence>MKETLRLTGETILLFLSPFRDAYWDVYALEGFLLLITMLALFIGARQAKRVFEETNNMALPPIVFVPGYFIFCIILLGMLAESHLFLVMILIISGIFRFVEGMGLANAKLILADILDDPLKALLALLATSAYFVIAASMATFESLPTSKQILGILHIIMLFITLLGMGVFFKTQDNGQREPKVLYALALFCITVSELITPESMKPDPEREGDIEAFYWLTLLYWGHLAMFPFGFAWRIHRLAGRSD</sequence>
<protein>
    <submittedName>
        <fullName evidence="2">Uncharacterized protein</fullName>
    </submittedName>
</protein>
<accession>A0A450TTV4</accession>
<feature type="transmembrane region" description="Helical" evidence="1">
    <location>
        <begin position="120"/>
        <end position="139"/>
    </location>
</feature>
<feature type="transmembrane region" description="Helical" evidence="1">
    <location>
        <begin position="215"/>
        <end position="236"/>
    </location>
</feature>
<gene>
    <name evidence="2" type="ORF">BECKFW1821C_GA0114237_103226</name>
</gene>
<feature type="transmembrane region" description="Helical" evidence="1">
    <location>
        <begin position="26"/>
        <end position="45"/>
    </location>
</feature>
<organism evidence="2">
    <name type="scientific">Candidatus Kentrum sp. FW</name>
    <dbReference type="NCBI Taxonomy" id="2126338"/>
    <lineage>
        <taxon>Bacteria</taxon>
        <taxon>Pseudomonadati</taxon>
        <taxon>Pseudomonadota</taxon>
        <taxon>Gammaproteobacteria</taxon>
        <taxon>Candidatus Kentrum</taxon>
    </lineage>
</organism>
<feature type="transmembrane region" description="Helical" evidence="1">
    <location>
        <begin position="86"/>
        <end position="108"/>
    </location>
</feature>
<evidence type="ECO:0000313" key="2">
    <source>
        <dbReference type="EMBL" id="VFJ72162.1"/>
    </source>
</evidence>
<feature type="transmembrane region" description="Helical" evidence="1">
    <location>
        <begin position="57"/>
        <end position="80"/>
    </location>
</feature>